<keyword evidence="3 4" id="KW-0520">NAD</keyword>
<dbReference type="Pfam" id="PF07479">
    <property type="entry name" value="NAD_Gly3P_dh_C"/>
    <property type="match status" value="1"/>
</dbReference>
<dbReference type="InterPro" id="IPR013328">
    <property type="entry name" value="6PGD_dom2"/>
</dbReference>
<evidence type="ECO:0000313" key="9">
    <source>
        <dbReference type="EMBL" id="KAF3581698.1"/>
    </source>
</evidence>
<evidence type="ECO:0000259" key="7">
    <source>
        <dbReference type="Pfam" id="PF01210"/>
    </source>
</evidence>
<keyword evidence="6" id="KW-0732">Signal</keyword>
<dbReference type="InterPro" id="IPR017751">
    <property type="entry name" value="G3P_DH_NAD-dep_euk"/>
</dbReference>
<dbReference type="Gene3D" id="1.10.1040.10">
    <property type="entry name" value="N-(1-d-carboxylethyl)-l-norvaline Dehydrogenase, domain 2"/>
    <property type="match status" value="1"/>
</dbReference>
<feature type="chain" id="PRO_5046929726" description="Glycerol-3-phosphate dehydrogenase [NAD(+)]" evidence="6">
    <location>
        <begin position="21"/>
        <end position="432"/>
    </location>
</feature>
<dbReference type="NCBIfam" id="TIGR03376">
    <property type="entry name" value="glycerol3P_DH"/>
    <property type="match status" value="1"/>
</dbReference>
<organism evidence="9 10">
    <name type="scientific">Brassica cretica</name>
    <name type="common">Mustard</name>
    <dbReference type="NCBI Taxonomy" id="69181"/>
    <lineage>
        <taxon>Eukaryota</taxon>
        <taxon>Viridiplantae</taxon>
        <taxon>Streptophyta</taxon>
        <taxon>Embryophyta</taxon>
        <taxon>Tracheophyta</taxon>
        <taxon>Spermatophyta</taxon>
        <taxon>Magnoliopsida</taxon>
        <taxon>eudicotyledons</taxon>
        <taxon>Gunneridae</taxon>
        <taxon>Pentapetalae</taxon>
        <taxon>rosids</taxon>
        <taxon>malvids</taxon>
        <taxon>Brassicales</taxon>
        <taxon>Brassicaceae</taxon>
        <taxon>Brassiceae</taxon>
        <taxon>Brassica</taxon>
    </lineage>
</organism>
<dbReference type="EC" id="1.1.1.8" evidence="5"/>
<dbReference type="SUPFAM" id="SSF48179">
    <property type="entry name" value="6-phosphogluconate dehydrogenase C-terminal domain-like"/>
    <property type="match status" value="1"/>
</dbReference>
<keyword evidence="2 4" id="KW-0560">Oxidoreductase</keyword>
<dbReference type="InterPro" id="IPR006109">
    <property type="entry name" value="G3P_DH_NAD-dep_C"/>
</dbReference>
<dbReference type="Proteomes" id="UP000266723">
    <property type="component" value="Unassembled WGS sequence"/>
</dbReference>
<evidence type="ECO:0000259" key="8">
    <source>
        <dbReference type="Pfam" id="PF07479"/>
    </source>
</evidence>
<reference evidence="9 10" key="1">
    <citation type="journal article" date="2020" name="BMC Genomics">
        <title>Intraspecific diversification of the crop wild relative Brassica cretica Lam. using demographic model selection.</title>
        <authorList>
            <person name="Kioukis A."/>
            <person name="Michalopoulou V.A."/>
            <person name="Briers L."/>
            <person name="Pirintsos S."/>
            <person name="Studholme D.J."/>
            <person name="Pavlidis P."/>
            <person name="Sarris P.F."/>
        </authorList>
    </citation>
    <scope>NUCLEOTIDE SEQUENCE [LARGE SCALE GENOMIC DNA]</scope>
    <source>
        <strain evidence="10">cv. PFS-1207/04</strain>
    </source>
</reference>
<feature type="domain" description="Glycerol-3-phosphate dehydrogenase NAD-dependent C-terminal" evidence="8">
    <location>
        <begin position="265"/>
        <end position="421"/>
    </location>
</feature>
<accession>A0ABQ7DWS3</accession>
<evidence type="ECO:0000313" key="10">
    <source>
        <dbReference type="Proteomes" id="UP000266723"/>
    </source>
</evidence>
<dbReference type="PANTHER" id="PTHR11728">
    <property type="entry name" value="GLYCEROL-3-PHOSPHATE DEHYDROGENASE"/>
    <property type="match status" value="1"/>
</dbReference>
<comment type="caution">
    <text evidence="9">The sequence shown here is derived from an EMBL/GenBank/DDBJ whole genome shotgun (WGS) entry which is preliminary data.</text>
</comment>
<evidence type="ECO:0000256" key="2">
    <source>
        <dbReference type="ARBA" id="ARBA00023002"/>
    </source>
</evidence>
<dbReference type="PRINTS" id="PR00077">
    <property type="entry name" value="GPDHDRGNASE"/>
</dbReference>
<name>A0ABQ7DWS3_BRACR</name>
<proteinExistence type="inferred from homology"/>
<comment type="similarity">
    <text evidence="1 4">Belongs to the NAD-dependent glycerol-3-phosphate dehydrogenase family.</text>
</comment>
<dbReference type="InterPro" id="IPR008927">
    <property type="entry name" value="6-PGluconate_DH-like_C_sf"/>
</dbReference>
<evidence type="ECO:0000256" key="6">
    <source>
        <dbReference type="SAM" id="SignalP"/>
    </source>
</evidence>
<dbReference type="InterPro" id="IPR011128">
    <property type="entry name" value="G3P_DH_NAD-dep_N"/>
</dbReference>
<dbReference type="PANTHER" id="PTHR11728:SF39">
    <property type="entry name" value="GLYCEROL-3-PHOSPHATE DEHYDROGENASE [NAD(+)]"/>
    <property type="match status" value="1"/>
</dbReference>
<dbReference type="InterPro" id="IPR036291">
    <property type="entry name" value="NAD(P)-bd_dom_sf"/>
</dbReference>
<evidence type="ECO:0000256" key="1">
    <source>
        <dbReference type="ARBA" id="ARBA00011009"/>
    </source>
</evidence>
<feature type="signal peptide" evidence="6">
    <location>
        <begin position="1"/>
        <end position="20"/>
    </location>
</feature>
<dbReference type="SUPFAM" id="SSF51735">
    <property type="entry name" value="NAD(P)-binding Rossmann-fold domains"/>
    <property type="match status" value="1"/>
</dbReference>
<protein>
    <recommendedName>
        <fullName evidence="5">Glycerol-3-phosphate dehydrogenase [NAD(+)]</fullName>
        <ecNumber evidence="5">1.1.1.8</ecNumber>
    </recommendedName>
</protein>
<keyword evidence="10" id="KW-1185">Reference proteome</keyword>
<sequence>MRIRSSFLAIFLLPSSPSHSLPSHSLTFLSILLSLRSSLCLMLNPEKTQMVNVVIRNLGLPSLEVEVGGASLLSSSLLMPSSFLRFMCANDWMNLLIKTQYVSDEVRMWVFEEVLPNGEKLTDVINKTNENANYLPGIKLGRNVVADPELENAVKEANMLVFVTPHQFMDGICKKLKGKIKGEVEAISLVKGMEVKKEGPCMISNLISKELGINCSVLMGANIANEIAVEKFSEATVGYRESREIADTWVQLFSTPYFMVTPVRDVEGVELCGTLKNVVAIAAGFVDGLEMGNNTKASSSNEVLSAAIMRIGLREMKALSKLLFPSVKDSTFFESCGVADVITTCLGGRNRRVAEAFAQSGGKRSFDELEAEMLEGQKLQGVSTAKELYEALNHRGWMEMFPLFSTVHQICIGRLKPDAIVNYRNFGPNPKL</sequence>
<comment type="catalytic activity">
    <reaction evidence="5">
        <text>sn-glycerol 3-phosphate + NAD(+) = dihydroxyacetone phosphate + NADH + H(+)</text>
        <dbReference type="Rhea" id="RHEA:11092"/>
        <dbReference type="ChEBI" id="CHEBI:15378"/>
        <dbReference type="ChEBI" id="CHEBI:57540"/>
        <dbReference type="ChEBI" id="CHEBI:57597"/>
        <dbReference type="ChEBI" id="CHEBI:57642"/>
        <dbReference type="ChEBI" id="CHEBI:57945"/>
        <dbReference type="EC" id="1.1.1.8"/>
    </reaction>
</comment>
<evidence type="ECO:0000256" key="3">
    <source>
        <dbReference type="ARBA" id="ARBA00023027"/>
    </source>
</evidence>
<dbReference type="Gene3D" id="3.40.50.720">
    <property type="entry name" value="NAD(P)-binding Rossmann-like Domain"/>
    <property type="match status" value="1"/>
</dbReference>
<dbReference type="Pfam" id="PF01210">
    <property type="entry name" value="NAD_Gly3P_dh_N"/>
    <property type="match status" value="1"/>
</dbReference>
<feature type="domain" description="Glycerol-3-phosphate dehydrogenase NAD-dependent N-terminal" evidence="7">
    <location>
        <begin position="104"/>
        <end position="241"/>
    </location>
</feature>
<dbReference type="EMBL" id="QGKV02000649">
    <property type="protein sequence ID" value="KAF3581698.1"/>
    <property type="molecule type" value="Genomic_DNA"/>
</dbReference>
<evidence type="ECO:0000256" key="5">
    <source>
        <dbReference type="RuleBase" id="RU361243"/>
    </source>
</evidence>
<evidence type="ECO:0000256" key="4">
    <source>
        <dbReference type="RuleBase" id="RU000437"/>
    </source>
</evidence>
<gene>
    <name evidence="9" type="ORF">DY000_02033743</name>
</gene>
<dbReference type="PROSITE" id="PS00957">
    <property type="entry name" value="NAD_G3PDH"/>
    <property type="match status" value="1"/>
</dbReference>
<dbReference type="InterPro" id="IPR006168">
    <property type="entry name" value="G3P_DH_NAD-dep"/>
</dbReference>